<feature type="region of interest" description="Disordered" evidence="1">
    <location>
        <begin position="60"/>
        <end position="92"/>
    </location>
</feature>
<dbReference type="Proteomes" id="UP000324748">
    <property type="component" value="Unassembled WGS sequence"/>
</dbReference>
<name>A0A5B0P9M3_PUCGR</name>
<comment type="caution">
    <text evidence="2">The sequence shown here is derived from an EMBL/GenBank/DDBJ whole genome shotgun (WGS) entry which is preliminary data.</text>
</comment>
<keyword evidence="4" id="KW-1185">Reference proteome</keyword>
<dbReference type="AlphaFoldDB" id="A0A5B0P9M3"/>
<evidence type="ECO:0000313" key="2">
    <source>
        <dbReference type="EMBL" id="KAA1097726.1"/>
    </source>
</evidence>
<organism evidence="2 4">
    <name type="scientific">Puccinia graminis f. sp. tritici</name>
    <dbReference type="NCBI Taxonomy" id="56615"/>
    <lineage>
        <taxon>Eukaryota</taxon>
        <taxon>Fungi</taxon>
        <taxon>Dikarya</taxon>
        <taxon>Basidiomycota</taxon>
        <taxon>Pucciniomycotina</taxon>
        <taxon>Pucciniomycetes</taxon>
        <taxon>Pucciniales</taxon>
        <taxon>Pucciniaceae</taxon>
        <taxon>Puccinia</taxon>
    </lineage>
</organism>
<dbReference type="Proteomes" id="UP000325313">
    <property type="component" value="Unassembled WGS sequence"/>
</dbReference>
<evidence type="ECO:0000313" key="3">
    <source>
        <dbReference type="EMBL" id="KAA1126049.1"/>
    </source>
</evidence>
<evidence type="ECO:0000313" key="4">
    <source>
        <dbReference type="Proteomes" id="UP000324748"/>
    </source>
</evidence>
<dbReference type="EMBL" id="VSWC01000066">
    <property type="protein sequence ID" value="KAA1097726.1"/>
    <property type="molecule type" value="Genomic_DNA"/>
</dbReference>
<proteinExistence type="predicted"/>
<dbReference type="EMBL" id="VDEP01000173">
    <property type="protein sequence ID" value="KAA1126049.1"/>
    <property type="molecule type" value="Genomic_DNA"/>
</dbReference>
<gene>
    <name evidence="2" type="ORF">PGT21_018168</name>
    <name evidence="3" type="ORF">PGTUg99_017559</name>
</gene>
<evidence type="ECO:0000313" key="5">
    <source>
        <dbReference type="Proteomes" id="UP000325313"/>
    </source>
</evidence>
<protein>
    <submittedName>
        <fullName evidence="2">Uncharacterized protein</fullName>
    </submittedName>
</protein>
<reference evidence="4 5" key="1">
    <citation type="submission" date="2019-05" db="EMBL/GenBank/DDBJ databases">
        <title>Emergence of the Ug99 lineage of the wheat stem rust pathogen through somatic hybridization.</title>
        <authorList>
            <person name="Li F."/>
            <person name="Upadhyaya N.M."/>
            <person name="Sperschneider J."/>
            <person name="Matny O."/>
            <person name="Nguyen-Phuc H."/>
            <person name="Mago R."/>
            <person name="Raley C."/>
            <person name="Miller M.E."/>
            <person name="Silverstein K.A.T."/>
            <person name="Henningsen E."/>
            <person name="Hirsch C.D."/>
            <person name="Visser B."/>
            <person name="Pretorius Z.A."/>
            <person name="Steffenson B.J."/>
            <person name="Schwessinger B."/>
            <person name="Dodds P.N."/>
            <person name="Figueroa M."/>
        </authorList>
    </citation>
    <scope>NUCLEOTIDE SEQUENCE [LARGE SCALE GENOMIC DNA]</scope>
    <source>
        <strain evidence="2">21-0</strain>
        <strain evidence="3 5">Ug99</strain>
    </source>
</reference>
<feature type="compositionally biased region" description="Polar residues" evidence="1">
    <location>
        <begin position="63"/>
        <end position="79"/>
    </location>
</feature>
<evidence type="ECO:0000256" key="1">
    <source>
        <dbReference type="SAM" id="MobiDB-lite"/>
    </source>
</evidence>
<accession>A0A5B0P9M3</accession>
<sequence length="92" mass="9876">MLLKRAILTLSLQSPIPQSALTIPAKSWQPALFAKGSPASQHWVAGAFQYSSYLPPSHKPPLTSVQHLSTSTSANQQPLGSKEHFRGAVTAK</sequence>